<reference evidence="2 3" key="1">
    <citation type="submission" date="2020-08" db="EMBL/GenBank/DDBJ databases">
        <title>Genomic Encyclopedia of Type Strains, Phase IV (KMG-IV): sequencing the most valuable type-strain genomes for metagenomic binning, comparative biology and taxonomic classification.</title>
        <authorList>
            <person name="Goeker M."/>
        </authorList>
    </citation>
    <scope>NUCLEOTIDE SEQUENCE [LARGE SCALE GENOMIC DNA]</scope>
    <source>
        <strain evidence="2 3">DSM 29007</strain>
    </source>
</reference>
<accession>A0A841GT26</accession>
<dbReference type="Proteomes" id="UP000582837">
    <property type="component" value="Unassembled WGS sequence"/>
</dbReference>
<dbReference type="EMBL" id="JACHIA010000002">
    <property type="protein sequence ID" value="MBB6069619.1"/>
    <property type="molecule type" value="Genomic_DNA"/>
</dbReference>
<dbReference type="AlphaFoldDB" id="A0A841GT26"/>
<protein>
    <submittedName>
        <fullName evidence="2">Uncharacterized protein</fullName>
    </submittedName>
</protein>
<comment type="caution">
    <text evidence="2">The sequence shown here is derived from an EMBL/GenBank/DDBJ whole genome shotgun (WGS) entry which is preliminary data.</text>
</comment>
<organism evidence="2 3">
    <name type="scientific">Longimicrobium terrae</name>
    <dbReference type="NCBI Taxonomy" id="1639882"/>
    <lineage>
        <taxon>Bacteria</taxon>
        <taxon>Pseudomonadati</taxon>
        <taxon>Gemmatimonadota</taxon>
        <taxon>Longimicrobiia</taxon>
        <taxon>Longimicrobiales</taxon>
        <taxon>Longimicrobiaceae</taxon>
        <taxon>Longimicrobium</taxon>
    </lineage>
</organism>
<dbReference type="RefSeq" id="WP_170037197.1">
    <property type="nucleotide sequence ID" value="NZ_JABDTL010000002.1"/>
</dbReference>
<evidence type="ECO:0000256" key="1">
    <source>
        <dbReference type="SAM" id="Phobius"/>
    </source>
</evidence>
<proteinExistence type="predicted"/>
<evidence type="ECO:0000313" key="2">
    <source>
        <dbReference type="EMBL" id="MBB6069619.1"/>
    </source>
</evidence>
<feature type="transmembrane region" description="Helical" evidence="1">
    <location>
        <begin position="6"/>
        <end position="28"/>
    </location>
</feature>
<evidence type="ECO:0000313" key="3">
    <source>
        <dbReference type="Proteomes" id="UP000582837"/>
    </source>
</evidence>
<keyword evidence="1" id="KW-0812">Transmembrane</keyword>
<name>A0A841GT26_9BACT</name>
<sequence>MQAEPQFWTIVSTLSGSVSAVFAAVALWQSSSRTQLSETFQHLRDVNTALAGLGAADAPVLQAAALAYTRHETDAVPERWTEYQALLDTLELLAFAVEQRAVNRRVASSYLRSILGGHLVPAQFLRDYQRAARNPHCYEALLRFVNSKGPPLPPMTGYPD</sequence>
<keyword evidence="1" id="KW-1133">Transmembrane helix</keyword>
<gene>
    <name evidence="2" type="ORF">HNQ61_001234</name>
</gene>
<keyword evidence="1" id="KW-0472">Membrane</keyword>
<keyword evidence="3" id="KW-1185">Reference proteome</keyword>